<dbReference type="OMA" id="DPMQPSL"/>
<name>A0A3B0JVH3_DROGU</name>
<dbReference type="Proteomes" id="UP000268350">
    <property type="component" value="Unassembled WGS sequence"/>
</dbReference>
<sequence length="84" mass="9754">MQLGVVLGWLVLSMTTYLCLGWSDSDPVPSMLSRIYKQQKQRNLAKVQVLPQKVVSFVGPRQAGSSEEEQEAEEEYDDYEDWWR</sequence>
<evidence type="ECO:0000313" key="4">
    <source>
        <dbReference type="Proteomes" id="UP000268350"/>
    </source>
</evidence>
<keyword evidence="4" id="KW-1185">Reference proteome</keyword>
<feature type="region of interest" description="Disordered" evidence="1">
    <location>
        <begin position="60"/>
        <end position="84"/>
    </location>
</feature>
<evidence type="ECO:0000313" key="3">
    <source>
        <dbReference type="EMBL" id="SPP86095.1"/>
    </source>
</evidence>
<dbReference type="AlphaFoldDB" id="A0A3B0JVH3"/>
<evidence type="ECO:0000256" key="1">
    <source>
        <dbReference type="SAM" id="MobiDB-lite"/>
    </source>
</evidence>
<accession>A0A3B0JVH3</accession>
<protein>
    <submittedName>
        <fullName evidence="3">Uncharacterized protein</fullName>
    </submittedName>
</protein>
<feature type="chain" id="PRO_5017199569" evidence="2">
    <location>
        <begin position="22"/>
        <end position="84"/>
    </location>
</feature>
<gene>
    <name evidence="3" type="ORF">DGUA_6G004722</name>
</gene>
<feature type="compositionally biased region" description="Acidic residues" evidence="1">
    <location>
        <begin position="66"/>
        <end position="84"/>
    </location>
</feature>
<reference evidence="4" key="1">
    <citation type="submission" date="2018-01" db="EMBL/GenBank/DDBJ databases">
        <authorList>
            <person name="Alioto T."/>
            <person name="Alioto T."/>
        </authorList>
    </citation>
    <scope>NUCLEOTIDE SEQUENCE [LARGE SCALE GENOMIC DNA]</scope>
</reference>
<keyword evidence="2" id="KW-0732">Signal</keyword>
<dbReference type="EMBL" id="OUUW01000010">
    <property type="protein sequence ID" value="SPP86095.1"/>
    <property type="molecule type" value="Genomic_DNA"/>
</dbReference>
<feature type="signal peptide" evidence="2">
    <location>
        <begin position="1"/>
        <end position="21"/>
    </location>
</feature>
<organism evidence="3 4">
    <name type="scientific">Drosophila guanche</name>
    <name type="common">Fruit fly</name>
    <dbReference type="NCBI Taxonomy" id="7266"/>
    <lineage>
        <taxon>Eukaryota</taxon>
        <taxon>Metazoa</taxon>
        <taxon>Ecdysozoa</taxon>
        <taxon>Arthropoda</taxon>
        <taxon>Hexapoda</taxon>
        <taxon>Insecta</taxon>
        <taxon>Pterygota</taxon>
        <taxon>Neoptera</taxon>
        <taxon>Endopterygota</taxon>
        <taxon>Diptera</taxon>
        <taxon>Brachycera</taxon>
        <taxon>Muscomorpha</taxon>
        <taxon>Ephydroidea</taxon>
        <taxon>Drosophilidae</taxon>
        <taxon>Drosophila</taxon>
        <taxon>Sophophora</taxon>
    </lineage>
</organism>
<proteinExistence type="predicted"/>
<evidence type="ECO:0000256" key="2">
    <source>
        <dbReference type="SAM" id="SignalP"/>
    </source>
</evidence>